<proteinExistence type="predicted"/>
<evidence type="ECO:0000256" key="5">
    <source>
        <dbReference type="SAM" id="MobiDB-lite"/>
    </source>
</evidence>
<evidence type="ECO:0000313" key="8">
    <source>
        <dbReference type="EMBL" id="ESR39445.1"/>
    </source>
</evidence>
<gene>
    <name evidence="8" type="ORF">CICLE_v10026925mg</name>
</gene>
<evidence type="ECO:0000256" key="1">
    <source>
        <dbReference type="ARBA" id="ARBA00023015"/>
    </source>
</evidence>
<dbReference type="InterPro" id="IPR001487">
    <property type="entry name" value="Bromodomain"/>
</dbReference>
<keyword evidence="9" id="KW-1185">Reference proteome</keyword>
<dbReference type="InterPro" id="IPR027353">
    <property type="entry name" value="NET_dom"/>
</dbReference>
<evidence type="ECO:0008006" key="10">
    <source>
        <dbReference type="Google" id="ProtNLM"/>
    </source>
</evidence>
<dbReference type="InParanoid" id="V4SKQ7"/>
<dbReference type="InterPro" id="IPR038336">
    <property type="entry name" value="NET_sf"/>
</dbReference>
<evidence type="ECO:0000259" key="7">
    <source>
        <dbReference type="PROSITE" id="PS51525"/>
    </source>
</evidence>
<keyword evidence="1" id="KW-0805">Transcription regulation</keyword>
<dbReference type="Gramene" id="ESR39445">
    <property type="protein sequence ID" value="ESR39445"/>
    <property type="gene ID" value="CICLE_v10026925mg"/>
</dbReference>
<feature type="region of interest" description="Disordered" evidence="5">
    <location>
        <begin position="143"/>
        <end position="175"/>
    </location>
</feature>
<dbReference type="PROSITE" id="PS51525">
    <property type="entry name" value="NET"/>
    <property type="match status" value="1"/>
</dbReference>
<sequence length="483" mass="53490">MAPAALPSRNEPCWGEPKVYARRHSSATTTTTVAASAANYRDTKNNNIPKCNNPPLFQSKPNPNPNKETRAHDPTSNVHFKKTPTPAQPQSLPESDYVTFNLGAYTRRELKDLRKRLVSDLERVRNLGTRIANSDFQATHVYPTTKSQNRGGSKRANPFGNPKAKRAAAGTPSLTSTKNAMRRCGEILTKLMKDKQGWAFNTPVDVVSLRLRDYHDIIKKPMDLGTVRSKLENNVYKCPQEFAEDVRLTFNNALVYNPKGHYVYAMAETLSAKFEQMFQKLSKQQQRQGILVNKEEEAALVRGRGKGRGKAREMSLEEKMALGRSLEELPQEELGKLLGIVKKRNSGNGSLSCHGDEIELDIEALDNDTLWQLVRFVDNFKKAEKDKTEKEPMCSQVAVAVAAPVVIERSKKGNVAAEEEVDIGEEIPVQNYPPVVIERDDASSGTSTSSTDSEDSSSSTSSERSLVSVDEVNDVVTVGCACC</sequence>
<feature type="compositionally biased region" description="Low complexity" evidence="5">
    <location>
        <begin position="26"/>
        <end position="38"/>
    </location>
</feature>
<dbReference type="Gene3D" id="1.20.920.10">
    <property type="entry name" value="Bromodomain-like"/>
    <property type="match status" value="1"/>
</dbReference>
<reference evidence="8 9" key="1">
    <citation type="submission" date="2013-10" db="EMBL/GenBank/DDBJ databases">
        <authorList>
            <consortium name="International Citrus Genome Consortium"/>
            <person name="Jenkins J."/>
            <person name="Schmutz J."/>
            <person name="Prochnik S."/>
            <person name="Rokhsar D."/>
            <person name="Gmitter F."/>
            <person name="Ollitrault P."/>
            <person name="Machado M."/>
            <person name="Talon M."/>
            <person name="Wincker P."/>
            <person name="Jaillon O."/>
            <person name="Morgante M."/>
        </authorList>
    </citation>
    <scope>NUCLEOTIDE SEQUENCE</scope>
    <source>
        <strain evidence="9">cv. Clemenules</strain>
    </source>
</reference>
<evidence type="ECO:0000259" key="6">
    <source>
        <dbReference type="PROSITE" id="PS50014"/>
    </source>
</evidence>
<dbReference type="AlphaFoldDB" id="V4SKQ7"/>
<evidence type="ECO:0000256" key="2">
    <source>
        <dbReference type="ARBA" id="ARBA00023117"/>
    </source>
</evidence>
<keyword evidence="3" id="KW-0804">Transcription</keyword>
<evidence type="ECO:0000313" key="9">
    <source>
        <dbReference type="Proteomes" id="UP000030687"/>
    </source>
</evidence>
<dbReference type="EMBL" id="KI536925">
    <property type="protein sequence ID" value="ESR39445.1"/>
    <property type="molecule type" value="Genomic_DNA"/>
</dbReference>
<feature type="region of interest" description="Disordered" evidence="5">
    <location>
        <begin position="427"/>
        <end position="468"/>
    </location>
</feature>
<dbReference type="PROSITE" id="PS50014">
    <property type="entry name" value="BROMODOMAIN_2"/>
    <property type="match status" value="1"/>
</dbReference>
<feature type="region of interest" description="Disordered" evidence="5">
    <location>
        <begin position="22"/>
        <end position="94"/>
    </location>
</feature>
<dbReference type="Gene3D" id="1.20.1270.220">
    <property type="match status" value="1"/>
</dbReference>
<dbReference type="Pfam" id="PF00439">
    <property type="entry name" value="Bromodomain"/>
    <property type="match status" value="1"/>
</dbReference>
<accession>V4SKQ7</accession>
<evidence type="ECO:0000256" key="3">
    <source>
        <dbReference type="ARBA" id="ARBA00023163"/>
    </source>
</evidence>
<dbReference type="InterPro" id="IPR036427">
    <property type="entry name" value="Bromodomain-like_sf"/>
</dbReference>
<dbReference type="eggNOG" id="KOG1474">
    <property type="taxonomic scope" value="Eukaryota"/>
</dbReference>
<dbReference type="STRING" id="85681.V4SKQ7"/>
<dbReference type="KEGG" id="cic:CICLE_v10026925mg"/>
<name>V4SKQ7_CITCL</name>
<feature type="non-terminal residue" evidence="8">
    <location>
        <position position="483"/>
    </location>
</feature>
<keyword evidence="2 4" id="KW-0103">Bromodomain</keyword>
<dbReference type="Pfam" id="PF17035">
    <property type="entry name" value="BET"/>
    <property type="match status" value="1"/>
</dbReference>
<dbReference type="PRINTS" id="PR00503">
    <property type="entry name" value="BROMODOMAIN"/>
</dbReference>
<dbReference type="PANTHER" id="PTHR45926">
    <property type="entry name" value="OSJNBA0053K19.4 PROTEIN"/>
    <property type="match status" value="1"/>
</dbReference>
<dbReference type="Proteomes" id="UP000030687">
    <property type="component" value="Unassembled WGS sequence"/>
</dbReference>
<dbReference type="SMART" id="SM00297">
    <property type="entry name" value="BROMO"/>
    <property type="match status" value="1"/>
</dbReference>
<feature type="domain" description="NET" evidence="7">
    <location>
        <begin position="304"/>
        <end position="388"/>
    </location>
</feature>
<feature type="compositionally biased region" description="Low complexity" evidence="5">
    <location>
        <begin position="443"/>
        <end position="468"/>
    </location>
</feature>
<feature type="compositionally biased region" description="Low complexity" evidence="5">
    <location>
        <begin position="45"/>
        <end position="55"/>
    </location>
</feature>
<dbReference type="OMA" id="GYRYITF"/>
<protein>
    <recommendedName>
        <fullName evidence="10">Bromo domain-containing protein</fullName>
    </recommendedName>
</protein>
<feature type="domain" description="Bromo" evidence="6">
    <location>
        <begin position="192"/>
        <end position="264"/>
    </location>
</feature>
<organism evidence="8 9">
    <name type="scientific">Citrus clementina</name>
    <name type="common">Clementine</name>
    <name type="synonym">Citrus deliciosa x Citrus sinensis</name>
    <dbReference type="NCBI Taxonomy" id="85681"/>
    <lineage>
        <taxon>Eukaryota</taxon>
        <taxon>Viridiplantae</taxon>
        <taxon>Streptophyta</taxon>
        <taxon>Embryophyta</taxon>
        <taxon>Tracheophyta</taxon>
        <taxon>Spermatophyta</taxon>
        <taxon>Magnoliopsida</taxon>
        <taxon>eudicotyledons</taxon>
        <taxon>Gunneridae</taxon>
        <taxon>Pentapetalae</taxon>
        <taxon>rosids</taxon>
        <taxon>malvids</taxon>
        <taxon>Sapindales</taxon>
        <taxon>Rutaceae</taxon>
        <taxon>Aurantioideae</taxon>
        <taxon>Citrus</taxon>
    </lineage>
</organism>
<evidence type="ECO:0000256" key="4">
    <source>
        <dbReference type="PROSITE-ProRule" id="PRU00035"/>
    </source>
</evidence>
<dbReference type="SUPFAM" id="SSF47370">
    <property type="entry name" value="Bromodomain"/>
    <property type="match status" value="1"/>
</dbReference>